<dbReference type="Proteomes" id="UP000012960">
    <property type="component" value="Unplaced"/>
</dbReference>
<evidence type="ECO:0000313" key="3">
    <source>
        <dbReference type="EnsemblPlants" id="Ma01_p19830.1"/>
    </source>
</evidence>
<reference evidence="2" key="1">
    <citation type="submission" date="2021-03" db="EMBL/GenBank/DDBJ databases">
        <authorList>
            <consortium name="Genoscope - CEA"/>
            <person name="William W."/>
        </authorList>
    </citation>
    <scope>NUCLEOTIDE SEQUENCE</scope>
    <source>
        <strain evidence="2">Doubled-haploid Pahang</strain>
    </source>
</reference>
<sequence length="78" mass="9260">MWCRPFRFLLCPMLRVVVWYLRTSTYPSSHTPLHQALVLRWEEIDSPQEIRAKRSWTLRLGWHTLDATVTGPCTCRTS</sequence>
<protein>
    <submittedName>
        <fullName evidence="2">(wild Malaysian banana) hypothetical protein</fullName>
    </submittedName>
</protein>
<evidence type="ECO:0000313" key="2">
    <source>
        <dbReference type="EMBL" id="CAG1860046.1"/>
    </source>
</evidence>
<organism evidence="3 4">
    <name type="scientific">Musa acuminata subsp. malaccensis</name>
    <name type="common">Wild banana</name>
    <name type="synonym">Musa malaccensis</name>
    <dbReference type="NCBI Taxonomy" id="214687"/>
    <lineage>
        <taxon>Eukaryota</taxon>
        <taxon>Viridiplantae</taxon>
        <taxon>Streptophyta</taxon>
        <taxon>Embryophyta</taxon>
        <taxon>Tracheophyta</taxon>
        <taxon>Spermatophyta</taxon>
        <taxon>Magnoliopsida</taxon>
        <taxon>Liliopsida</taxon>
        <taxon>Zingiberales</taxon>
        <taxon>Musaceae</taxon>
        <taxon>Musa</taxon>
    </lineage>
</organism>
<dbReference type="InParanoid" id="A0A804HW60"/>
<name>A0A804HW60_MUSAM</name>
<proteinExistence type="predicted"/>
<evidence type="ECO:0000313" key="4">
    <source>
        <dbReference type="Proteomes" id="UP000012960"/>
    </source>
</evidence>
<dbReference type="Gramene" id="Ma01_t19830.1">
    <property type="protein sequence ID" value="Ma01_p19830.1"/>
    <property type="gene ID" value="Ma01_g19830"/>
</dbReference>
<dbReference type="EnsemblPlants" id="Ma01_t19830.1">
    <property type="protein sequence ID" value="Ma01_p19830.1"/>
    <property type="gene ID" value="Ma01_g19830"/>
</dbReference>
<dbReference type="EMBL" id="HG996466">
    <property type="protein sequence ID" value="CAG1860046.1"/>
    <property type="molecule type" value="Genomic_DNA"/>
</dbReference>
<accession>A0A804HW60</accession>
<evidence type="ECO:0000256" key="1">
    <source>
        <dbReference type="SAM" id="SignalP"/>
    </source>
</evidence>
<gene>
    <name evidence="2" type="ORF">GSMUA_303420.1</name>
</gene>
<feature type="chain" id="PRO_5036219677" evidence="1">
    <location>
        <begin position="21"/>
        <end position="78"/>
    </location>
</feature>
<feature type="signal peptide" evidence="1">
    <location>
        <begin position="1"/>
        <end position="20"/>
    </location>
</feature>
<reference evidence="3" key="2">
    <citation type="submission" date="2021-05" db="UniProtKB">
        <authorList>
            <consortium name="EnsemblPlants"/>
        </authorList>
    </citation>
    <scope>IDENTIFICATION</scope>
    <source>
        <strain evidence="3">subsp. malaccensis</strain>
    </source>
</reference>
<keyword evidence="4" id="KW-1185">Reference proteome</keyword>
<dbReference type="AlphaFoldDB" id="A0A804HW60"/>
<keyword evidence="1" id="KW-0732">Signal</keyword>